<evidence type="ECO:0000313" key="2">
    <source>
        <dbReference type="EMBL" id="KAF1950784.1"/>
    </source>
</evidence>
<dbReference type="AlphaFoldDB" id="A0A6A5TF78"/>
<reference evidence="2" key="1">
    <citation type="journal article" date="2020" name="Stud. Mycol.">
        <title>101 Dothideomycetes genomes: a test case for predicting lifestyles and emergence of pathogens.</title>
        <authorList>
            <person name="Haridas S."/>
            <person name="Albert R."/>
            <person name="Binder M."/>
            <person name="Bloem J."/>
            <person name="Labutti K."/>
            <person name="Salamov A."/>
            <person name="Andreopoulos B."/>
            <person name="Baker S."/>
            <person name="Barry K."/>
            <person name="Bills G."/>
            <person name="Bluhm B."/>
            <person name="Cannon C."/>
            <person name="Castanera R."/>
            <person name="Culley D."/>
            <person name="Daum C."/>
            <person name="Ezra D."/>
            <person name="Gonzalez J."/>
            <person name="Henrissat B."/>
            <person name="Kuo A."/>
            <person name="Liang C."/>
            <person name="Lipzen A."/>
            <person name="Lutzoni F."/>
            <person name="Magnuson J."/>
            <person name="Mondo S."/>
            <person name="Nolan M."/>
            <person name="Ohm R."/>
            <person name="Pangilinan J."/>
            <person name="Park H.-J."/>
            <person name="Ramirez L."/>
            <person name="Alfaro M."/>
            <person name="Sun H."/>
            <person name="Tritt A."/>
            <person name="Yoshinaga Y."/>
            <person name="Zwiers L.-H."/>
            <person name="Turgeon B."/>
            <person name="Goodwin S."/>
            <person name="Spatafora J."/>
            <person name="Crous P."/>
            <person name="Grigoriev I."/>
        </authorList>
    </citation>
    <scope>NUCLEOTIDE SEQUENCE</scope>
    <source>
        <strain evidence="2">CBS 675.92</strain>
    </source>
</reference>
<proteinExistence type="predicted"/>
<feature type="non-terminal residue" evidence="2">
    <location>
        <position position="1"/>
    </location>
</feature>
<feature type="compositionally biased region" description="Polar residues" evidence="1">
    <location>
        <begin position="61"/>
        <end position="82"/>
    </location>
</feature>
<evidence type="ECO:0008006" key="4">
    <source>
        <dbReference type="Google" id="ProtNLM"/>
    </source>
</evidence>
<protein>
    <recommendedName>
        <fullName evidence="4">F-box domain-containing protein</fullName>
    </recommendedName>
</protein>
<keyword evidence="3" id="KW-1185">Reference proteome</keyword>
<sequence length="406" mass="44906">TMILQRRYSVTGQTPPDDVGAMKPQTHAGDGLQSSPKLQPLDTSAAGGDARGRKMSHHPTVRTSSKRSATQLPSPNTPSSHELPTKIARLGLEQDDMDVDEGCMTDPLPEESDWALSSTEESFSSSSSCSPISPPESVSDEVIIEPLRLLIPDDSVVEDLALSPPTALPFSPPQPQTVANARVPLTLLTMPPEIRHEVYRHLPDLVLPHPLIYCLSTFANNMQHPLASVSRLVRSEALAIFYSYNTWVIKLEFQMMYEAFQDWIIRLGNGAGFLRIVTVAVRSRLFKPKSSHAPSSIGLNGQMLNQPVLAPVQVPGQPPVYLPTPPIEEYSPPDGDASFRIDLSEKFPGGRVEVVRCDGTKEAGEQARVHLAEMVARLWERRRMGTLNGQDWVNMVDDFLRYTGWW</sequence>
<gene>
    <name evidence="2" type="ORF">CC80DRAFT_426077</name>
</gene>
<organism evidence="2 3">
    <name type="scientific">Byssothecium circinans</name>
    <dbReference type="NCBI Taxonomy" id="147558"/>
    <lineage>
        <taxon>Eukaryota</taxon>
        <taxon>Fungi</taxon>
        <taxon>Dikarya</taxon>
        <taxon>Ascomycota</taxon>
        <taxon>Pezizomycotina</taxon>
        <taxon>Dothideomycetes</taxon>
        <taxon>Pleosporomycetidae</taxon>
        <taxon>Pleosporales</taxon>
        <taxon>Massarineae</taxon>
        <taxon>Massarinaceae</taxon>
        <taxon>Byssothecium</taxon>
    </lineage>
</organism>
<dbReference type="EMBL" id="ML977022">
    <property type="protein sequence ID" value="KAF1950784.1"/>
    <property type="molecule type" value="Genomic_DNA"/>
</dbReference>
<feature type="region of interest" description="Disordered" evidence="1">
    <location>
        <begin position="1"/>
        <end position="85"/>
    </location>
</feature>
<dbReference type="Proteomes" id="UP000800035">
    <property type="component" value="Unassembled WGS sequence"/>
</dbReference>
<evidence type="ECO:0000313" key="3">
    <source>
        <dbReference type="Proteomes" id="UP000800035"/>
    </source>
</evidence>
<name>A0A6A5TF78_9PLEO</name>
<accession>A0A6A5TF78</accession>
<evidence type="ECO:0000256" key="1">
    <source>
        <dbReference type="SAM" id="MobiDB-lite"/>
    </source>
</evidence>
<dbReference type="OrthoDB" id="62952at2759"/>